<dbReference type="GeneID" id="62204603"/>
<evidence type="ECO:0000313" key="2">
    <source>
        <dbReference type="EMBL" id="KAF7675659.1"/>
    </source>
</evidence>
<evidence type="ECO:0000313" key="3">
    <source>
        <dbReference type="Proteomes" id="UP000596902"/>
    </source>
</evidence>
<dbReference type="Proteomes" id="UP000596902">
    <property type="component" value="Unassembled WGS sequence"/>
</dbReference>
<proteinExistence type="predicted"/>
<feature type="region of interest" description="Disordered" evidence="1">
    <location>
        <begin position="1"/>
        <end position="28"/>
    </location>
</feature>
<feature type="region of interest" description="Disordered" evidence="1">
    <location>
        <begin position="278"/>
        <end position="297"/>
    </location>
</feature>
<organism evidence="2 3">
    <name type="scientific">Alternaria burnsii</name>
    <dbReference type="NCBI Taxonomy" id="1187904"/>
    <lineage>
        <taxon>Eukaryota</taxon>
        <taxon>Fungi</taxon>
        <taxon>Dikarya</taxon>
        <taxon>Ascomycota</taxon>
        <taxon>Pezizomycotina</taxon>
        <taxon>Dothideomycetes</taxon>
        <taxon>Pleosporomycetidae</taxon>
        <taxon>Pleosporales</taxon>
        <taxon>Pleosporineae</taxon>
        <taxon>Pleosporaceae</taxon>
        <taxon>Alternaria</taxon>
        <taxon>Alternaria sect. Alternaria</taxon>
    </lineage>
</organism>
<reference evidence="2" key="1">
    <citation type="submission" date="2020-01" db="EMBL/GenBank/DDBJ databases">
        <authorList>
            <person name="Feng Z.H.Z."/>
        </authorList>
    </citation>
    <scope>NUCLEOTIDE SEQUENCE</scope>
    <source>
        <strain evidence="2">CBS107.38</strain>
    </source>
</reference>
<sequence>MSLPKNPSFHSQARRKSESAAVPIHNRKVKHNITMNHVAHSSFAPPVPPKDEPPRIASAATPVKEEAKKSLDILEKEWMLNDYLGLTPTPISDGGLAQEYLPSNIEIDGRRRSRNMIIDDSAELIDIPYSSEGTLLATQIGAETKATKRDTIAVLMDDIIGSEKKVSRRHQDVLEAAAMLGDMPTSLRIPRKPQISPLYSSIPPTLKSNKLHLNKCPSLKITTTFTEPRSAPIHPNFRLGNAQNERHLHNDKYAAVHTCITDCRRRLSGGAKAAQLRSSMPYSFRQSRPKRETTTQPLSNRTLLPQIEQRYAGIFPGHNNVHASGNVQETSLQSSQRRNTQPFIVDRMRDPDETFHELLAIQKRTTVDFREVIAAAKTPKLENGKLGSFARCNCTGLKSMAKSHADSMIEHFKDFRLKNRKMIRREERIEEVRRRYEEMVTANAGARRGDGL</sequence>
<dbReference type="EMBL" id="JAAABM010000008">
    <property type="protein sequence ID" value="KAF7675659.1"/>
    <property type="molecule type" value="Genomic_DNA"/>
</dbReference>
<accession>A0A8H7EH64</accession>
<protein>
    <submittedName>
        <fullName evidence="2">Uncharacterized protein</fullName>
    </submittedName>
</protein>
<keyword evidence="3" id="KW-1185">Reference proteome</keyword>
<comment type="caution">
    <text evidence="2">The sequence shown here is derived from an EMBL/GenBank/DDBJ whole genome shotgun (WGS) entry which is preliminary data.</text>
</comment>
<feature type="region of interest" description="Disordered" evidence="1">
    <location>
        <begin position="40"/>
        <end position="64"/>
    </location>
</feature>
<dbReference type="RefSeq" id="XP_038785922.1">
    <property type="nucleotide sequence ID" value="XM_038931425.1"/>
</dbReference>
<name>A0A8H7EH64_9PLEO</name>
<evidence type="ECO:0000256" key="1">
    <source>
        <dbReference type="SAM" id="MobiDB-lite"/>
    </source>
</evidence>
<reference evidence="2" key="2">
    <citation type="submission" date="2020-08" db="EMBL/GenBank/DDBJ databases">
        <title>Draft Genome Sequence of Cumin Blight Pathogen Alternaria burnsii.</title>
        <authorList>
            <person name="Feng Z."/>
        </authorList>
    </citation>
    <scope>NUCLEOTIDE SEQUENCE</scope>
    <source>
        <strain evidence="2">CBS107.38</strain>
    </source>
</reference>
<dbReference type="AlphaFoldDB" id="A0A8H7EH64"/>
<gene>
    <name evidence="2" type="ORF">GT037_006378</name>
</gene>